<evidence type="ECO:0000256" key="8">
    <source>
        <dbReference type="ARBA" id="ARBA00023180"/>
    </source>
</evidence>
<dbReference type="Gene3D" id="3.40.630.10">
    <property type="entry name" value="Zn peptidases"/>
    <property type="match status" value="1"/>
</dbReference>
<dbReference type="Proteomes" id="UP001295444">
    <property type="component" value="Chromosome 05"/>
</dbReference>
<reference evidence="12" key="1">
    <citation type="submission" date="2022-03" db="EMBL/GenBank/DDBJ databases">
        <authorList>
            <person name="Alioto T."/>
            <person name="Alioto T."/>
            <person name="Gomez Garrido J."/>
        </authorList>
    </citation>
    <scope>NUCLEOTIDE SEQUENCE</scope>
</reference>
<protein>
    <recommendedName>
        <fullName evidence="9">Nicalin</fullName>
    </recommendedName>
</protein>
<evidence type="ECO:0000313" key="12">
    <source>
        <dbReference type="EMBL" id="CAH2297323.1"/>
    </source>
</evidence>
<comment type="function">
    <text evidence="9">May antagonize Nodal signaling and subsequent organization of axial structures during mesodermal patterning.</text>
</comment>
<dbReference type="InterPro" id="IPR016574">
    <property type="entry name" value="Nicalin"/>
</dbReference>
<evidence type="ECO:0000256" key="1">
    <source>
        <dbReference type="ARBA" id="ARBA00004389"/>
    </source>
</evidence>
<dbReference type="PIRSF" id="PIRSF011018">
    <property type="entry name" value="Nicalin"/>
    <property type="match status" value="1"/>
</dbReference>
<feature type="transmembrane region" description="Helical" evidence="10">
    <location>
        <begin position="12"/>
        <end position="38"/>
    </location>
</feature>
<keyword evidence="13" id="KW-1185">Reference proteome</keyword>
<gene>
    <name evidence="12" type="ORF">PECUL_23A052405</name>
</gene>
<comment type="similarity">
    <text evidence="2 9">Belongs to the nicastrin family.</text>
</comment>
<evidence type="ECO:0000256" key="4">
    <source>
        <dbReference type="ARBA" id="ARBA00022729"/>
    </source>
</evidence>
<keyword evidence="8" id="KW-0325">Glycoprotein</keyword>
<evidence type="ECO:0000313" key="13">
    <source>
        <dbReference type="Proteomes" id="UP001295444"/>
    </source>
</evidence>
<evidence type="ECO:0000256" key="3">
    <source>
        <dbReference type="ARBA" id="ARBA00022692"/>
    </source>
</evidence>
<dbReference type="Pfam" id="PF04389">
    <property type="entry name" value="Peptidase_M28"/>
    <property type="match status" value="1"/>
</dbReference>
<evidence type="ECO:0000256" key="10">
    <source>
        <dbReference type="SAM" id="Phobius"/>
    </source>
</evidence>
<feature type="domain" description="Peptidase M28" evidence="11">
    <location>
        <begin position="213"/>
        <end position="336"/>
    </location>
</feature>
<dbReference type="GO" id="GO:0009966">
    <property type="term" value="P:regulation of signal transduction"/>
    <property type="evidence" value="ECO:0007669"/>
    <property type="project" value="InterPro"/>
</dbReference>
<evidence type="ECO:0000256" key="5">
    <source>
        <dbReference type="ARBA" id="ARBA00022824"/>
    </source>
</evidence>
<comment type="subcellular location">
    <subcellularLocation>
        <location evidence="1">Endoplasmic reticulum membrane</location>
        <topology evidence="1">Single-pass membrane protein</topology>
    </subcellularLocation>
</comment>
<dbReference type="PANTHER" id="PTHR31826">
    <property type="entry name" value="NICALIN"/>
    <property type="match status" value="1"/>
</dbReference>
<evidence type="ECO:0000256" key="2">
    <source>
        <dbReference type="ARBA" id="ARBA00007717"/>
    </source>
</evidence>
<dbReference type="EMBL" id="OW240916">
    <property type="protein sequence ID" value="CAH2297323.1"/>
    <property type="molecule type" value="Genomic_DNA"/>
</dbReference>
<sequence>MLRKAVCMTPSAVFTVGVVIPGVMGVALLLLIVPVTCLEFPVYRMQQYTLQGQPHGSQSSLVQAESRTLEAELLTRRCIIMRLKDFTMEKWGQILSQSAGAVLILVPLDLPSVLPSSEQNFMEQEFDLLTNKTLLPIYFALEETEVLAIYEETKAASLTLRSSSALEVLFGMVMGSGFQMITGETQSKPVINSAIVTLEGHLTGRGNAGDLLTVVIVAHYDSFGAAPWLAYGADSNGSGVAVLMEMIRLFHLLYKSPRSKPRYNLLFALTGGGKFNYQGSKHWIEEHLDHSETSILHENVAFVLCLDTLASGNTLYLHVSKPPPEGSAQWEFVQELQSVIGSPLFVGVNFSLIHKKINLGDSLLAWEHEQFSLRRVPSFTISHLDSHKRGLKNTILDTRSQVDIKTLTRNTRILSQALAMFMYKETIKETRDKLDIFQGELEVQAPRLTSIIDWLVSQPRATQLIGKSHPLLSTMEQLFRRHLSDVRSHVFKADGRHPEIIFYDQLKQTMTSYRVKPAVFDLFVAVIVAVYLCVIHHSIQNFGRLYYWIVRLIGKQKKK</sequence>
<evidence type="ECO:0000256" key="9">
    <source>
        <dbReference type="PIRNR" id="PIRNR011018"/>
    </source>
</evidence>
<evidence type="ECO:0000256" key="6">
    <source>
        <dbReference type="ARBA" id="ARBA00022989"/>
    </source>
</evidence>
<feature type="transmembrane region" description="Helical" evidence="10">
    <location>
        <begin position="518"/>
        <end position="539"/>
    </location>
</feature>
<keyword evidence="7 10" id="KW-0472">Membrane</keyword>
<keyword evidence="5" id="KW-0256">Endoplasmic reticulum</keyword>
<evidence type="ECO:0000259" key="11">
    <source>
        <dbReference type="Pfam" id="PF04389"/>
    </source>
</evidence>
<dbReference type="GO" id="GO:0005789">
    <property type="term" value="C:endoplasmic reticulum membrane"/>
    <property type="evidence" value="ECO:0007669"/>
    <property type="project" value="UniProtKB-SubCell"/>
</dbReference>
<keyword evidence="4" id="KW-0732">Signal</keyword>
<dbReference type="InterPro" id="IPR007484">
    <property type="entry name" value="Peptidase_M28"/>
</dbReference>
<name>A0AAD1W7T8_PELCU</name>
<accession>A0AAD1W7T8</accession>
<dbReference type="AlphaFoldDB" id="A0AAD1W7T8"/>
<keyword evidence="3 10" id="KW-0812">Transmembrane</keyword>
<keyword evidence="6 10" id="KW-1133">Transmembrane helix</keyword>
<organism evidence="12 13">
    <name type="scientific">Pelobates cultripes</name>
    <name type="common">Western spadefoot toad</name>
    <dbReference type="NCBI Taxonomy" id="61616"/>
    <lineage>
        <taxon>Eukaryota</taxon>
        <taxon>Metazoa</taxon>
        <taxon>Chordata</taxon>
        <taxon>Craniata</taxon>
        <taxon>Vertebrata</taxon>
        <taxon>Euteleostomi</taxon>
        <taxon>Amphibia</taxon>
        <taxon>Batrachia</taxon>
        <taxon>Anura</taxon>
        <taxon>Pelobatoidea</taxon>
        <taxon>Pelobatidae</taxon>
        <taxon>Pelobates</taxon>
    </lineage>
</organism>
<evidence type="ECO:0000256" key="7">
    <source>
        <dbReference type="ARBA" id="ARBA00023136"/>
    </source>
</evidence>
<dbReference type="CDD" id="cd03882">
    <property type="entry name" value="M28_nicalin_like"/>
    <property type="match status" value="1"/>
</dbReference>
<proteinExistence type="inferred from homology"/>
<dbReference type="SUPFAM" id="SSF53187">
    <property type="entry name" value="Zn-dependent exopeptidases"/>
    <property type="match status" value="1"/>
</dbReference>